<feature type="compositionally biased region" description="Gly residues" evidence="8">
    <location>
        <begin position="1331"/>
        <end position="1345"/>
    </location>
</feature>
<feature type="region of interest" description="Disordered" evidence="8">
    <location>
        <begin position="1553"/>
        <end position="1641"/>
    </location>
</feature>
<gene>
    <name evidence="10" type="ORF">Agub_g1065</name>
</gene>
<feature type="compositionally biased region" description="Low complexity" evidence="8">
    <location>
        <begin position="980"/>
        <end position="1013"/>
    </location>
</feature>
<feature type="compositionally biased region" description="Polar residues" evidence="8">
    <location>
        <begin position="951"/>
        <end position="960"/>
    </location>
</feature>
<evidence type="ECO:0000313" key="10">
    <source>
        <dbReference type="EMBL" id="GFR40497.1"/>
    </source>
</evidence>
<feature type="region of interest" description="Disordered" evidence="8">
    <location>
        <begin position="1474"/>
        <end position="1528"/>
    </location>
</feature>
<feature type="region of interest" description="Disordered" evidence="8">
    <location>
        <begin position="897"/>
        <end position="1048"/>
    </location>
</feature>
<evidence type="ECO:0000256" key="8">
    <source>
        <dbReference type="SAM" id="MobiDB-lite"/>
    </source>
</evidence>
<feature type="domain" description="Mediator complex subunit MED14 N-terminal" evidence="9">
    <location>
        <begin position="14"/>
        <end position="208"/>
    </location>
</feature>
<dbReference type="GO" id="GO:0016592">
    <property type="term" value="C:mediator complex"/>
    <property type="evidence" value="ECO:0007669"/>
    <property type="project" value="UniProtKB-UniRule"/>
</dbReference>
<comment type="subcellular location">
    <subcellularLocation>
        <location evidence="1 7">Nucleus</location>
    </subcellularLocation>
</comment>
<keyword evidence="11" id="KW-1185">Reference proteome</keyword>
<feature type="compositionally biased region" description="Pro residues" evidence="8">
    <location>
        <begin position="1582"/>
        <end position="1594"/>
    </location>
</feature>
<dbReference type="PANTHER" id="PTHR12809:SF2">
    <property type="entry name" value="MEDIATOR OF RNA POLYMERASE II TRANSCRIPTION SUBUNIT 14"/>
    <property type="match status" value="1"/>
</dbReference>
<dbReference type="GO" id="GO:0003712">
    <property type="term" value="F:transcription coregulator activity"/>
    <property type="evidence" value="ECO:0007669"/>
    <property type="project" value="UniProtKB-UniRule"/>
</dbReference>
<evidence type="ECO:0000256" key="2">
    <source>
        <dbReference type="ARBA" id="ARBA00007813"/>
    </source>
</evidence>
<comment type="caution">
    <text evidence="10">The sequence shown here is derived from an EMBL/GenBank/DDBJ whole genome shotgun (WGS) entry which is preliminary data.</text>
</comment>
<dbReference type="Pfam" id="PF08638">
    <property type="entry name" value="Med14"/>
    <property type="match status" value="1"/>
</dbReference>
<evidence type="ECO:0000256" key="7">
    <source>
        <dbReference type="RuleBase" id="RU365082"/>
    </source>
</evidence>
<protein>
    <recommendedName>
        <fullName evidence="7">Mediator of RNA polymerase II transcription subunit 14</fullName>
    </recommendedName>
    <alternativeName>
        <fullName evidence="7">Mediator complex subunit 14</fullName>
    </alternativeName>
</protein>
<comment type="function">
    <text evidence="7">Component of the Mediator complex, a coactivator involved in the regulated transcription of nearly all RNA polymerase II-dependent genes. Mediator functions as a bridge to convey information from gene-specific regulatory proteins to the basal RNA polymerase II transcription machinery. Mediator is recruited to promoters by direct interactions with regulatory proteins and serves as a scaffold for the assembly of a functional preinitiation complex with RNA polymerase II and the general transcription factors.</text>
</comment>
<evidence type="ECO:0000256" key="5">
    <source>
        <dbReference type="ARBA" id="ARBA00023163"/>
    </source>
</evidence>
<dbReference type="InterPro" id="IPR013947">
    <property type="entry name" value="Mediator_Med14"/>
</dbReference>
<feature type="non-terminal residue" evidence="10">
    <location>
        <position position="1"/>
    </location>
</feature>
<keyword evidence="5 7" id="KW-0804">Transcription</keyword>
<proteinExistence type="inferred from homology"/>
<dbReference type="GO" id="GO:0070847">
    <property type="term" value="C:core mediator complex"/>
    <property type="evidence" value="ECO:0007669"/>
    <property type="project" value="TreeGrafter"/>
</dbReference>
<feature type="compositionally biased region" description="Gly residues" evidence="8">
    <location>
        <begin position="224"/>
        <end position="241"/>
    </location>
</feature>
<dbReference type="EMBL" id="BMAR01000001">
    <property type="protein sequence ID" value="GFR40497.1"/>
    <property type="molecule type" value="Genomic_DNA"/>
</dbReference>
<name>A0AAD3DHH1_9CHLO</name>
<evidence type="ECO:0000256" key="3">
    <source>
        <dbReference type="ARBA" id="ARBA00023015"/>
    </source>
</evidence>
<keyword evidence="4 7" id="KW-0010">Activator</keyword>
<organism evidence="10 11">
    <name type="scientific">Astrephomene gubernaculifera</name>
    <dbReference type="NCBI Taxonomy" id="47775"/>
    <lineage>
        <taxon>Eukaryota</taxon>
        <taxon>Viridiplantae</taxon>
        <taxon>Chlorophyta</taxon>
        <taxon>core chlorophytes</taxon>
        <taxon>Chlorophyceae</taxon>
        <taxon>CS clade</taxon>
        <taxon>Chlamydomonadales</taxon>
        <taxon>Astrephomenaceae</taxon>
        <taxon>Astrephomene</taxon>
    </lineage>
</organism>
<dbReference type="PANTHER" id="PTHR12809">
    <property type="entry name" value="MEDIATOR COMPLEX SUBUNIT"/>
    <property type="match status" value="1"/>
</dbReference>
<accession>A0AAD3DHH1</accession>
<feature type="compositionally biased region" description="Low complexity" evidence="8">
    <location>
        <begin position="924"/>
        <end position="947"/>
    </location>
</feature>
<evidence type="ECO:0000259" key="9">
    <source>
        <dbReference type="Pfam" id="PF08638"/>
    </source>
</evidence>
<reference evidence="10 11" key="1">
    <citation type="journal article" date="2021" name="Sci. Rep.">
        <title>Genome sequencing of the multicellular alga Astrephomene provides insights into convergent evolution of germ-soma differentiation.</title>
        <authorList>
            <person name="Yamashita S."/>
            <person name="Yamamoto K."/>
            <person name="Matsuzaki R."/>
            <person name="Suzuki S."/>
            <person name="Yamaguchi H."/>
            <person name="Hirooka S."/>
            <person name="Minakuchi Y."/>
            <person name="Miyagishima S."/>
            <person name="Kawachi M."/>
            <person name="Toyoda A."/>
            <person name="Nozaki H."/>
        </authorList>
    </citation>
    <scope>NUCLEOTIDE SEQUENCE [LARGE SCALE GENOMIC DNA]</scope>
    <source>
        <strain evidence="10 11">NIES-4017</strain>
    </source>
</reference>
<feature type="compositionally biased region" description="Low complexity" evidence="8">
    <location>
        <begin position="897"/>
        <end position="913"/>
    </location>
</feature>
<comment type="subunit">
    <text evidence="7">Component of the Mediator complex.</text>
</comment>
<feature type="region of interest" description="Disordered" evidence="8">
    <location>
        <begin position="217"/>
        <end position="242"/>
    </location>
</feature>
<sequence>MEPQGPLRGAQPLVDLQKLFADVFDNALSDFVQLSQPGPADRESADQRKQRLLSHLHGTRQSLLRCLVLLQWKPWRVLSELVDHERLLDIAAGHVRVLGEVVGGMRQQAAGRIMAGAYLNSSDVNTALEVLTTGTYQELPSIILHRPPLFQPPPASLARQRSRLAHVTQLIRARLVQVSLPPGLKVVSISSGTAVLRAEGLYEAKLTLVPSEPLPGLQEEDAAAGGGGGGGGGAGLRAGGGEDADGADGWAAAAAAAAADPVAAAAASQRWKWRLIHFVLCIGVPFYDPRQPGQILNTCNFHMVLAADNAAYLRRQRMGAAGGGKNAPAAGAAAAAPSTLSESAATPAASGLPGSAAALGSTTAGGGGSLAAAVRRAEDDEVGAPLAVMHAILTDVAGRLLADELAAAARALAAPGSRWHGHISVKPSQLLHPGVRIEYWINAPPLLSQGALPVPGPGEDFRGVKPGPPYLELGMGEGGCVEVLHSPCSLHKPVAVSKLQLDTFRVNVEEVLMRAANMCAQSQLLQVRKELVALLVKALGRRAPTLRPTTLARQLWCRDGAALQPSAPAALGPPPPAAQLPLLLPEEAAAAAAAPGNGEPPPQDAATTLAHMDVDEPAAAAAAPQPPPQPAAPAAEPLIPPPSCPPPEVSGLLARAGPPEEAAGALVVLNAPVLECLVAGTTELKLGKHLFSGRLTLRPGQDERDEGSLDHAAAVAMDEDFVNQVAAAAYSSASPDTYPAARALREAARALSQVLLRVHNSTDVTHFFQAARRASLHISRLPRGMLEAFAGSHPGLAIEPRPRDKVATWALQSPPFPPHFPPLEPVPPDTPPLRVPQCLAFLLQSRLSLTSSHVMVVAACNKQLMPVKVLSCIPVPSSAYLLPDEVVAAYRAACSHGHSTSHAGNNSHTHNSSSGGGGTGSSYGSGLHHLHQHPQQQQHNPHSVHSVLYSGASSPRPTGHSQDHWMLRSPDASPTRDSSAGMAAATATTTTGCGAGNPSHPSAASPSPQQPAAFTPGKPTSLSGAAPQHNGSSSNSPGSGAGATHHVGRPTGQLVAVMLAQQQLSSVVRWCRRRMVWEVLLVQLGALGAAYTEQSHPPCQRLRVTRLAGMSLPCAIARRPGVSPARVGPVCLELELGPDALAGQVTARLYGTFLCSPTCVPVEPSSGGGGKSGATAGFVLDMHATSRVSSASSRGGSGGPVCLRRQYCLERGDSALTIVQEVCAIIRVQTLLARLEMMAPDVLVAVPTAAKAAAGAAGTDADGAGGVLSVGAAGAGAGGRSGHCLRPQHLTALTASLAGAACALGPTPPQRHHPTAASNPTAPPHGAGALPYGGGEGSYARGGGPPAKRIKTEPGAAEEVAVGANGYGKENGGGWPAAGCHPGGSHTGLANGFPGGGAPVSCVGNGSAVAAGSGGSGGGLAAPAHMCGGGASAPHHPAAAAGPGGLSWHWPLVGSLTLEQYSCSAATLRFSPCSSSSGGGGVPRGDPAASRPLLPHAHSRHQPPPQQQQQLQSDGGVRCPGGSDAREASDVLQVRVTWAPRDVRHLYGTATAAAATAPASPPQSPTSVGGGTPAMAGVAPTPALPGSPPAPSPLPVGGGYAAPSPPAREGPTSSSSSGAGRLGDVVRCSLSSSSGGSSSGG</sequence>
<dbReference type="GO" id="GO:0006357">
    <property type="term" value="P:regulation of transcription by RNA polymerase II"/>
    <property type="evidence" value="ECO:0007669"/>
    <property type="project" value="InterPro"/>
</dbReference>
<feature type="region of interest" description="Disordered" evidence="8">
    <location>
        <begin position="1306"/>
        <end position="1349"/>
    </location>
</feature>
<feature type="region of interest" description="Disordered" evidence="8">
    <location>
        <begin position="618"/>
        <end position="655"/>
    </location>
</feature>
<evidence type="ECO:0000256" key="4">
    <source>
        <dbReference type="ARBA" id="ARBA00023159"/>
    </source>
</evidence>
<feature type="compositionally biased region" description="Low complexity" evidence="8">
    <location>
        <begin position="1629"/>
        <end position="1641"/>
    </location>
</feature>
<feature type="compositionally biased region" description="Pro residues" evidence="8">
    <location>
        <begin position="638"/>
        <end position="648"/>
    </location>
</feature>
<feature type="compositionally biased region" description="Gly residues" evidence="8">
    <location>
        <begin position="914"/>
        <end position="923"/>
    </location>
</feature>
<dbReference type="Proteomes" id="UP001054857">
    <property type="component" value="Unassembled WGS sequence"/>
</dbReference>
<dbReference type="InterPro" id="IPR055122">
    <property type="entry name" value="Med14_N"/>
</dbReference>
<evidence type="ECO:0000256" key="1">
    <source>
        <dbReference type="ARBA" id="ARBA00004123"/>
    </source>
</evidence>
<evidence type="ECO:0000256" key="6">
    <source>
        <dbReference type="ARBA" id="ARBA00023242"/>
    </source>
</evidence>
<keyword evidence="6 7" id="KW-0539">Nucleus</keyword>
<comment type="similarity">
    <text evidence="2 7">Belongs to the Mediator complex subunit 14 family.</text>
</comment>
<keyword evidence="3 7" id="KW-0805">Transcription regulation</keyword>
<evidence type="ECO:0000313" key="11">
    <source>
        <dbReference type="Proteomes" id="UP001054857"/>
    </source>
</evidence>